<dbReference type="Gene3D" id="2.60.40.1470">
    <property type="entry name" value="ApaG domain"/>
    <property type="match status" value="1"/>
</dbReference>
<keyword evidence="5" id="KW-1185">Reference proteome</keyword>
<dbReference type="Proteomes" id="UP000198755">
    <property type="component" value="Unassembled WGS sequence"/>
</dbReference>
<evidence type="ECO:0000259" key="3">
    <source>
        <dbReference type="PROSITE" id="PS51087"/>
    </source>
</evidence>
<dbReference type="InterPro" id="IPR036767">
    <property type="entry name" value="ApaG_sf"/>
</dbReference>
<protein>
    <recommendedName>
        <fullName evidence="1 2">Protein ApaG</fullName>
    </recommendedName>
</protein>
<dbReference type="AlphaFoldDB" id="A0A1I4B033"/>
<organism evidence="4 5">
    <name type="scientific">Methylocapsa palsarum</name>
    <dbReference type="NCBI Taxonomy" id="1612308"/>
    <lineage>
        <taxon>Bacteria</taxon>
        <taxon>Pseudomonadati</taxon>
        <taxon>Pseudomonadota</taxon>
        <taxon>Alphaproteobacteria</taxon>
        <taxon>Hyphomicrobiales</taxon>
        <taxon>Beijerinckiaceae</taxon>
        <taxon>Methylocapsa</taxon>
    </lineage>
</organism>
<evidence type="ECO:0000313" key="5">
    <source>
        <dbReference type="Proteomes" id="UP000198755"/>
    </source>
</evidence>
<reference evidence="4 5" key="1">
    <citation type="submission" date="2016-10" db="EMBL/GenBank/DDBJ databases">
        <authorList>
            <person name="de Groot N.N."/>
        </authorList>
    </citation>
    <scope>NUCLEOTIDE SEQUENCE [LARGE SCALE GENOMIC DNA]</scope>
    <source>
        <strain evidence="4 5">NE2</strain>
    </source>
</reference>
<dbReference type="PANTHER" id="PTHR14289:SF16">
    <property type="entry name" value="POLYMERASE DELTA-INTERACTING PROTEIN 2"/>
    <property type="match status" value="1"/>
</dbReference>
<accession>A0A1I4B033</accession>
<dbReference type="Pfam" id="PF04379">
    <property type="entry name" value="DUF525"/>
    <property type="match status" value="1"/>
</dbReference>
<dbReference type="GO" id="GO:0070987">
    <property type="term" value="P:error-free translesion synthesis"/>
    <property type="evidence" value="ECO:0007669"/>
    <property type="project" value="TreeGrafter"/>
</dbReference>
<dbReference type="PANTHER" id="PTHR14289">
    <property type="entry name" value="F-BOX ONLY PROTEIN 3"/>
    <property type="match status" value="1"/>
</dbReference>
<evidence type="ECO:0000256" key="2">
    <source>
        <dbReference type="HAMAP-Rule" id="MF_00791"/>
    </source>
</evidence>
<evidence type="ECO:0000313" key="4">
    <source>
        <dbReference type="EMBL" id="SFK61903.1"/>
    </source>
</evidence>
<dbReference type="PROSITE" id="PS51087">
    <property type="entry name" value="APAG"/>
    <property type="match status" value="1"/>
</dbReference>
<dbReference type="InterPro" id="IPR007474">
    <property type="entry name" value="ApaG_domain"/>
</dbReference>
<dbReference type="RefSeq" id="WP_091684447.1">
    <property type="nucleotide sequence ID" value="NZ_FOSN01000012.1"/>
</dbReference>
<dbReference type="SUPFAM" id="SSF110069">
    <property type="entry name" value="ApaG-like"/>
    <property type="match status" value="1"/>
</dbReference>
<proteinExistence type="inferred from homology"/>
<dbReference type="STRING" id="1612308.SAMN05444581_11250"/>
<name>A0A1I4B033_9HYPH</name>
<dbReference type="InterPro" id="IPR023065">
    <property type="entry name" value="Uncharacterised_ApaG"/>
</dbReference>
<sequence>MYSTVTHDIQITVLPEFVPERSDADESTFFWAYTVEIANQSSMTVQLTARHWKITDGNGRLEEVQGAGVVGEQPILKPGETFRYTSGSNLTTPSGIMTGTYRMVNENGDTFEAEIPVFSLDSPYARRVLN</sequence>
<gene>
    <name evidence="2" type="primary">apaG</name>
    <name evidence="4" type="ORF">SAMN05444581_11250</name>
</gene>
<feature type="domain" description="ApaG" evidence="3">
    <location>
        <begin position="3"/>
        <end position="127"/>
    </location>
</feature>
<dbReference type="HAMAP" id="MF_00791">
    <property type="entry name" value="ApaG"/>
    <property type="match status" value="1"/>
</dbReference>
<evidence type="ECO:0000256" key="1">
    <source>
        <dbReference type="ARBA" id="ARBA00017693"/>
    </source>
</evidence>
<dbReference type="OrthoDB" id="9795226at2"/>
<dbReference type="NCBIfam" id="NF003967">
    <property type="entry name" value="PRK05461.1"/>
    <property type="match status" value="1"/>
</dbReference>
<dbReference type="EMBL" id="FOSN01000012">
    <property type="protein sequence ID" value="SFK61903.1"/>
    <property type="molecule type" value="Genomic_DNA"/>
</dbReference>